<dbReference type="InterPro" id="IPR027640">
    <property type="entry name" value="Kinesin-like_fam"/>
</dbReference>
<evidence type="ECO:0000256" key="5">
    <source>
        <dbReference type="SAM" id="MobiDB-lite"/>
    </source>
</evidence>
<dbReference type="GO" id="GO:0003777">
    <property type="term" value="F:microtubule motor activity"/>
    <property type="evidence" value="ECO:0007669"/>
    <property type="project" value="InterPro"/>
</dbReference>
<name>A0A7S1N8U4_9EUGL</name>
<feature type="region of interest" description="Disordered" evidence="5">
    <location>
        <begin position="615"/>
        <end position="637"/>
    </location>
</feature>
<dbReference type="GO" id="GO:0005524">
    <property type="term" value="F:ATP binding"/>
    <property type="evidence" value="ECO:0007669"/>
    <property type="project" value="UniProtKB-UniRule"/>
</dbReference>
<keyword evidence="1 4" id="KW-0175">Coiled coil</keyword>
<accession>A0A7S1N8U4</accession>
<dbReference type="PROSITE" id="PS50067">
    <property type="entry name" value="KINESIN_MOTOR_2"/>
    <property type="match status" value="1"/>
</dbReference>
<feature type="region of interest" description="Disordered" evidence="5">
    <location>
        <begin position="531"/>
        <end position="553"/>
    </location>
</feature>
<reference evidence="7" key="1">
    <citation type="submission" date="2021-01" db="EMBL/GenBank/DDBJ databases">
        <authorList>
            <person name="Corre E."/>
            <person name="Pelletier E."/>
            <person name="Niang G."/>
            <person name="Scheremetjew M."/>
            <person name="Finn R."/>
            <person name="Kale V."/>
            <person name="Holt S."/>
            <person name="Cochrane G."/>
            <person name="Meng A."/>
            <person name="Brown T."/>
            <person name="Cohen L."/>
        </authorList>
    </citation>
    <scope>NUCLEOTIDE SEQUENCE</scope>
    <source>
        <strain evidence="7">NIES-381</strain>
    </source>
</reference>
<evidence type="ECO:0000313" key="7">
    <source>
        <dbReference type="EMBL" id="CAD9004363.1"/>
    </source>
</evidence>
<dbReference type="InterPro" id="IPR036961">
    <property type="entry name" value="Kinesin_motor_dom_sf"/>
</dbReference>
<dbReference type="GO" id="GO:0008017">
    <property type="term" value="F:microtubule binding"/>
    <property type="evidence" value="ECO:0007669"/>
    <property type="project" value="InterPro"/>
</dbReference>
<sequence>MSEGGKQYGFDGCFYDNVTQKNVFNTCILPVLRNVADGYQSAVLAYGQTGSGKTHTMRGKDDDPDMKGVIPRVAGWLYDRKKNEPSLNMEIALQYVQIYLGKPRDLLDMKKKEIPDFQIKPGKDGADDELIFVNVHTSVIPEYDQFMKECDGAEKHKVVRATAMNPESSRGHSAMVIQVTQTLEQAGVSSVQRGKLFLVDLAGYEQAALIGTDGDLKEETKHINETLLGLNRIMSALSRKEKHIPYREYKLTLMLKDALSTKTRSTVMLTLSPALDYKAQSMNTIHFGQSAMAVKVKATLAVVSDWKGFAQTLQGTCGQREERIRTLKTWFEKLAPKELAQYEAQFGKIEEDEYDEGTTDVEEIFEKFKDAHGGKDVHIHIDDESDDDVDLDDVSNNNVTDANLAEKVAKKLAKRQKMAEQSFEREIAQMKAQHAEEIKWMEENGKSAEEIAALKREHVLEIKFRTDVHFESMEFVNQQANAAKTQISFRILTRLSILARRAKAKCAGPYGSGAAMAAIGNLPSGVKVDLGGILPEPEESSDDDDGGPGLASKGLVKKASMKLGISTKETRQILATLESTETRIRNLEEEHEAQLEVIHTTASMRSMARVASMRSARGGESPGGLGAKKQSMKGVMPGPRSDVLVWVS</sequence>
<dbReference type="AlphaFoldDB" id="A0A7S1N8U4"/>
<dbReference type="InterPro" id="IPR001752">
    <property type="entry name" value="Kinesin_motor_dom"/>
</dbReference>
<feature type="domain" description="Kinesin motor" evidence="6">
    <location>
        <begin position="1"/>
        <end position="294"/>
    </location>
</feature>
<dbReference type="PRINTS" id="PR00380">
    <property type="entry name" value="KINESINHEAVY"/>
</dbReference>
<feature type="compositionally biased region" description="Acidic residues" evidence="5">
    <location>
        <begin position="536"/>
        <end position="546"/>
    </location>
</feature>
<comment type="similarity">
    <text evidence="3">Belongs to the TRAFAC class myosin-kinesin ATPase superfamily. Kinesin family.</text>
</comment>
<dbReference type="Pfam" id="PF00225">
    <property type="entry name" value="Kinesin"/>
    <property type="match status" value="1"/>
</dbReference>
<dbReference type="InterPro" id="IPR027417">
    <property type="entry name" value="P-loop_NTPase"/>
</dbReference>
<keyword evidence="3" id="KW-0067">ATP-binding</keyword>
<evidence type="ECO:0000256" key="2">
    <source>
        <dbReference type="ARBA" id="ARBA00023175"/>
    </source>
</evidence>
<dbReference type="EMBL" id="HBGA01042433">
    <property type="protein sequence ID" value="CAD9004363.1"/>
    <property type="molecule type" value="Transcribed_RNA"/>
</dbReference>
<dbReference type="PANTHER" id="PTHR47968">
    <property type="entry name" value="CENTROMERE PROTEIN E"/>
    <property type="match status" value="1"/>
</dbReference>
<evidence type="ECO:0000256" key="1">
    <source>
        <dbReference type="ARBA" id="ARBA00023054"/>
    </source>
</evidence>
<feature type="binding site" evidence="3">
    <location>
        <begin position="47"/>
        <end position="54"/>
    </location>
    <ligand>
        <name>ATP</name>
        <dbReference type="ChEBI" id="CHEBI:30616"/>
    </ligand>
</feature>
<dbReference type="PANTHER" id="PTHR47968:SF75">
    <property type="entry name" value="CENTROMERE-ASSOCIATED PROTEIN E"/>
    <property type="match status" value="1"/>
</dbReference>
<evidence type="ECO:0000256" key="3">
    <source>
        <dbReference type="PROSITE-ProRule" id="PRU00283"/>
    </source>
</evidence>
<keyword evidence="2 3" id="KW-0505">Motor protein</keyword>
<dbReference type="SMART" id="SM00129">
    <property type="entry name" value="KISc"/>
    <property type="match status" value="1"/>
</dbReference>
<organism evidence="7">
    <name type="scientific">Eutreptiella gymnastica</name>
    <dbReference type="NCBI Taxonomy" id="73025"/>
    <lineage>
        <taxon>Eukaryota</taxon>
        <taxon>Discoba</taxon>
        <taxon>Euglenozoa</taxon>
        <taxon>Euglenida</taxon>
        <taxon>Spirocuta</taxon>
        <taxon>Euglenophyceae</taxon>
        <taxon>Eutreptiales</taxon>
        <taxon>Eutreptiaceae</taxon>
        <taxon>Eutreptiella</taxon>
    </lineage>
</organism>
<dbReference type="SUPFAM" id="SSF52540">
    <property type="entry name" value="P-loop containing nucleoside triphosphate hydrolases"/>
    <property type="match status" value="1"/>
</dbReference>
<gene>
    <name evidence="7" type="ORF">EGYM00392_LOCUS15448</name>
</gene>
<keyword evidence="3" id="KW-0547">Nucleotide-binding</keyword>
<protein>
    <recommendedName>
        <fullName evidence="6">Kinesin motor domain-containing protein</fullName>
    </recommendedName>
</protein>
<dbReference type="Gene3D" id="3.40.850.10">
    <property type="entry name" value="Kinesin motor domain"/>
    <property type="match status" value="1"/>
</dbReference>
<feature type="coiled-coil region" evidence="4">
    <location>
        <begin position="570"/>
        <end position="597"/>
    </location>
</feature>
<evidence type="ECO:0000259" key="6">
    <source>
        <dbReference type="PROSITE" id="PS50067"/>
    </source>
</evidence>
<evidence type="ECO:0000256" key="4">
    <source>
        <dbReference type="SAM" id="Coils"/>
    </source>
</evidence>
<dbReference type="GO" id="GO:0007018">
    <property type="term" value="P:microtubule-based movement"/>
    <property type="evidence" value="ECO:0007669"/>
    <property type="project" value="InterPro"/>
</dbReference>
<proteinExistence type="inferred from homology"/>